<comment type="caution">
    <text evidence="1">The sequence shown here is derived from an EMBL/GenBank/DDBJ whole genome shotgun (WGS) entry which is preliminary data.</text>
</comment>
<evidence type="ECO:0000313" key="1">
    <source>
        <dbReference type="EMBL" id="GHE78858.1"/>
    </source>
</evidence>
<gene>
    <name evidence="1" type="ORF">GCM10011501_03430</name>
</gene>
<dbReference type="RefSeq" id="WP_229816957.1">
    <property type="nucleotide sequence ID" value="NZ_BNAH01000001.1"/>
</dbReference>
<protein>
    <submittedName>
        <fullName evidence="1">Uncharacterized protein</fullName>
    </submittedName>
</protein>
<keyword evidence="2" id="KW-1185">Reference proteome</keyword>
<dbReference type="Proteomes" id="UP000626370">
    <property type="component" value="Unassembled WGS sequence"/>
</dbReference>
<dbReference type="EMBL" id="BNAH01000001">
    <property type="protein sequence ID" value="GHE78858.1"/>
    <property type="molecule type" value="Genomic_DNA"/>
</dbReference>
<name>A0ABQ3IF78_9GAMM</name>
<evidence type="ECO:0000313" key="2">
    <source>
        <dbReference type="Proteomes" id="UP000626370"/>
    </source>
</evidence>
<reference evidence="2" key="1">
    <citation type="journal article" date="2019" name="Int. J. Syst. Evol. Microbiol.">
        <title>The Global Catalogue of Microorganisms (GCM) 10K type strain sequencing project: providing services to taxonomists for standard genome sequencing and annotation.</title>
        <authorList>
            <consortium name="The Broad Institute Genomics Platform"/>
            <consortium name="The Broad Institute Genome Sequencing Center for Infectious Disease"/>
            <person name="Wu L."/>
            <person name="Ma J."/>
        </authorList>
    </citation>
    <scope>NUCLEOTIDE SEQUENCE [LARGE SCALE GENOMIC DNA]</scope>
    <source>
        <strain evidence="2">CGMCC 1.15922</strain>
    </source>
</reference>
<accession>A0ABQ3IF78</accession>
<sequence>MMTLFSWYLSERQEKTYNQLTEKASHIEGMWPIAKVRQNTQLQHQEYISHKRANLASHHTKNEGLLP</sequence>
<organism evidence="1 2">
    <name type="scientific">Thalassotalea profundi</name>
    <dbReference type="NCBI Taxonomy" id="2036687"/>
    <lineage>
        <taxon>Bacteria</taxon>
        <taxon>Pseudomonadati</taxon>
        <taxon>Pseudomonadota</taxon>
        <taxon>Gammaproteobacteria</taxon>
        <taxon>Alteromonadales</taxon>
        <taxon>Colwelliaceae</taxon>
        <taxon>Thalassotalea</taxon>
    </lineage>
</organism>
<proteinExistence type="predicted"/>